<evidence type="ECO:0008006" key="4">
    <source>
        <dbReference type="Google" id="ProtNLM"/>
    </source>
</evidence>
<dbReference type="Proteomes" id="UP000028524">
    <property type="component" value="Unassembled WGS sequence"/>
</dbReference>
<dbReference type="AlphaFoldDB" id="A0A084QX43"/>
<dbReference type="GO" id="GO:0016491">
    <property type="term" value="F:oxidoreductase activity"/>
    <property type="evidence" value="ECO:0007669"/>
    <property type="project" value="InterPro"/>
</dbReference>
<dbReference type="Gene3D" id="3.30.70.100">
    <property type="match status" value="1"/>
</dbReference>
<evidence type="ECO:0000313" key="3">
    <source>
        <dbReference type="Proteomes" id="UP000028524"/>
    </source>
</evidence>
<comment type="similarity">
    <text evidence="1">Belongs to the tpcK family.</text>
</comment>
<evidence type="ECO:0000256" key="1">
    <source>
        <dbReference type="ARBA" id="ARBA00005986"/>
    </source>
</evidence>
<gene>
    <name evidence="2" type="ORF">S40285_07065</name>
</gene>
<dbReference type="InterPro" id="IPR011008">
    <property type="entry name" value="Dimeric_a/b-barrel"/>
</dbReference>
<evidence type="ECO:0000313" key="2">
    <source>
        <dbReference type="EMBL" id="KFA68528.1"/>
    </source>
</evidence>
<accession>A0A084QX43</accession>
<dbReference type="InterPro" id="IPR009799">
    <property type="entry name" value="EthD_dom"/>
</dbReference>
<dbReference type="EMBL" id="KL659824">
    <property type="protein sequence ID" value="KFA68528.1"/>
    <property type="molecule type" value="Genomic_DNA"/>
</dbReference>
<dbReference type="OMA" id="ESWEVTQ"/>
<sequence length="104" mass="11690">MAFSSTVLYPKNKESTFDMEYYLNTHMPLVHEVWGPSGMQGWQVIKYDANVGVPFSVAAILTWKDEASYEAGRSSPRTPEIFADIPKFSNETPLFLSGAMFTSK</sequence>
<reference evidence="2 3" key="1">
    <citation type="journal article" date="2014" name="BMC Genomics">
        <title>Comparative genome sequencing reveals chemotype-specific gene clusters in the toxigenic black mold Stachybotrys.</title>
        <authorList>
            <person name="Semeiks J."/>
            <person name="Borek D."/>
            <person name="Otwinowski Z."/>
            <person name="Grishin N.V."/>
        </authorList>
    </citation>
    <scope>NUCLEOTIDE SEQUENCE [LARGE SCALE GENOMIC DNA]</scope>
    <source>
        <strain evidence="2 3">IBT 40285</strain>
    </source>
</reference>
<keyword evidence="3" id="KW-1185">Reference proteome</keyword>
<dbReference type="InParanoid" id="A0A084QX43"/>
<dbReference type="PANTHER" id="PTHR40260:SF2">
    <property type="entry name" value="BLR8190 PROTEIN"/>
    <property type="match status" value="1"/>
</dbReference>
<name>A0A084QX43_STAC4</name>
<dbReference type="OrthoDB" id="4892971at2759"/>
<dbReference type="NCBIfam" id="TIGR02118">
    <property type="entry name" value="EthD family reductase"/>
    <property type="match status" value="1"/>
</dbReference>
<protein>
    <recommendedName>
        <fullName evidence="4">EthD domain-containing protein</fullName>
    </recommendedName>
</protein>
<dbReference type="STRING" id="1283841.A0A084QX43"/>
<dbReference type="HOGENOM" id="CLU_115019_1_2_1"/>
<proteinExistence type="inferred from homology"/>
<dbReference type="SUPFAM" id="SSF54909">
    <property type="entry name" value="Dimeric alpha+beta barrel"/>
    <property type="match status" value="1"/>
</dbReference>
<dbReference type="PANTHER" id="PTHR40260">
    <property type="entry name" value="BLR8190 PROTEIN"/>
    <property type="match status" value="1"/>
</dbReference>
<organism evidence="2 3">
    <name type="scientific">Stachybotrys chlorohalonatus (strain IBT 40285)</name>
    <dbReference type="NCBI Taxonomy" id="1283841"/>
    <lineage>
        <taxon>Eukaryota</taxon>
        <taxon>Fungi</taxon>
        <taxon>Dikarya</taxon>
        <taxon>Ascomycota</taxon>
        <taxon>Pezizomycotina</taxon>
        <taxon>Sordariomycetes</taxon>
        <taxon>Hypocreomycetidae</taxon>
        <taxon>Hypocreales</taxon>
        <taxon>Stachybotryaceae</taxon>
        <taxon>Stachybotrys</taxon>
    </lineage>
</organism>